<evidence type="ECO:0000313" key="1">
    <source>
        <dbReference type="EMBL" id="TDQ46052.1"/>
    </source>
</evidence>
<sequence length="181" mass="20065">MAKYDKSAVFPMVCAHEQVPSFVPDDAISDRFAVDLSLIYYVEAPGGRVFVNADVLEKLGLEKYELLLEALKNLQARLGKVERVGRGPAFLLRANGQDEACLMVLDQFWESIQNDVEGELLVAIPAQACILFTGSKSTRGIIALRAAIRSMAGSGDQKLSKRIYVRRNARWQEFGDDTIVV</sequence>
<accession>A0A4R6UI08</accession>
<dbReference type="AlphaFoldDB" id="A0A4R6UI08"/>
<name>A0A4R6UI08_9GAMM</name>
<evidence type="ECO:0008006" key="3">
    <source>
        <dbReference type="Google" id="ProtNLM"/>
    </source>
</evidence>
<comment type="caution">
    <text evidence="1">The sequence shown here is derived from an EMBL/GenBank/DDBJ whole genome shotgun (WGS) entry which is preliminary data.</text>
</comment>
<dbReference type="RefSeq" id="WP_133592148.1">
    <property type="nucleotide sequence ID" value="NZ_CP037953.1"/>
</dbReference>
<reference evidence="1 2" key="1">
    <citation type="submission" date="2019-03" db="EMBL/GenBank/DDBJ databases">
        <title>Genomic Encyclopedia of Type Strains, Phase IV (KMG-IV): sequencing the most valuable type-strain genomes for metagenomic binning, comparative biology and taxonomic classification.</title>
        <authorList>
            <person name="Goeker M."/>
        </authorList>
    </citation>
    <scope>NUCLEOTIDE SEQUENCE [LARGE SCALE GENOMIC DNA]</scope>
    <source>
        <strain evidence="1 2">DSM 103792</strain>
    </source>
</reference>
<dbReference type="EMBL" id="SNYM01000015">
    <property type="protein sequence ID" value="TDQ46052.1"/>
    <property type="molecule type" value="Genomic_DNA"/>
</dbReference>
<evidence type="ECO:0000313" key="2">
    <source>
        <dbReference type="Proteomes" id="UP000295375"/>
    </source>
</evidence>
<dbReference type="Proteomes" id="UP000295375">
    <property type="component" value="Unassembled WGS sequence"/>
</dbReference>
<proteinExistence type="predicted"/>
<dbReference type="OrthoDB" id="3468707at2"/>
<gene>
    <name evidence="1" type="ORF">EV696_11546</name>
</gene>
<organism evidence="1 2">
    <name type="scientific">Permianibacter aggregans</name>
    <dbReference type="NCBI Taxonomy" id="1510150"/>
    <lineage>
        <taxon>Bacteria</taxon>
        <taxon>Pseudomonadati</taxon>
        <taxon>Pseudomonadota</taxon>
        <taxon>Gammaproteobacteria</taxon>
        <taxon>Pseudomonadales</taxon>
        <taxon>Pseudomonadaceae</taxon>
        <taxon>Permianibacter</taxon>
    </lineage>
</organism>
<protein>
    <recommendedName>
        <fullName evidence="3">DUF1444 family protein</fullName>
    </recommendedName>
</protein>
<keyword evidence="2" id="KW-1185">Reference proteome</keyword>